<organism evidence="1 2">
    <name type="scientific">Metabacillus rhizosphaerae</name>
    <dbReference type="NCBI Taxonomy" id="3117747"/>
    <lineage>
        <taxon>Bacteria</taxon>
        <taxon>Bacillati</taxon>
        <taxon>Bacillota</taxon>
        <taxon>Bacilli</taxon>
        <taxon>Bacillales</taxon>
        <taxon>Bacillaceae</taxon>
        <taxon>Metabacillus</taxon>
    </lineage>
</organism>
<keyword evidence="2" id="KW-1185">Reference proteome</keyword>
<dbReference type="InterPro" id="IPR023296">
    <property type="entry name" value="Glyco_hydro_beta-prop_sf"/>
</dbReference>
<dbReference type="Gene3D" id="2.115.10.20">
    <property type="entry name" value="Glycosyl hydrolase domain, family 43"/>
    <property type="match status" value="1"/>
</dbReference>
<dbReference type="EMBL" id="CP147403">
    <property type="protein sequence ID" value="WXB87291.1"/>
    <property type="molecule type" value="Genomic_DNA"/>
</dbReference>
<gene>
    <name evidence="1" type="ORF">WCV66_18930</name>
</gene>
<sequence length="84" mass="9863">MNPADGECSISLDMTYFEHNGKAYVCWSQPKWFGEERENASLYIATVNSNVPWRLTCESVRICRNEYGWERNGKLQTEWQKVPL</sequence>
<evidence type="ECO:0000313" key="1">
    <source>
        <dbReference type="EMBL" id="WXB87291.1"/>
    </source>
</evidence>
<protein>
    <submittedName>
        <fullName evidence="1">Uncharacterized protein</fullName>
    </submittedName>
</protein>
<accession>A0ABZ2MPK5</accession>
<reference evidence="1 2" key="1">
    <citation type="submission" date="2024-02" db="EMBL/GenBank/DDBJ databases">
        <title>Seven novel Bacillus-like species.</title>
        <authorList>
            <person name="Liu G."/>
        </authorList>
    </citation>
    <scope>NUCLEOTIDE SEQUENCE [LARGE SCALE GENOMIC DNA]</scope>
    <source>
        <strain evidence="1 2">FJAT-53654</strain>
    </source>
</reference>
<name>A0ABZ2MPK5_9BACI</name>
<proteinExistence type="predicted"/>
<dbReference type="Proteomes" id="UP001368328">
    <property type="component" value="Chromosome"/>
</dbReference>
<evidence type="ECO:0000313" key="2">
    <source>
        <dbReference type="Proteomes" id="UP001368328"/>
    </source>
</evidence>
<dbReference type="RefSeq" id="WP_338786517.1">
    <property type="nucleotide sequence ID" value="NZ_CP147403.1"/>
</dbReference>